<reference evidence="2" key="1">
    <citation type="journal article" date="2023" name="Insect Mol. Biol.">
        <title>Genome sequencing provides insights into the evolution of gene families encoding plant cell wall-degrading enzymes in longhorned beetles.</title>
        <authorList>
            <person name="Shin N.R."/>
            <person name="Okamura Y."/>
            <person name="Kirsch R."/>
            <person name="Pauchet Y."/>
        </authorList>
    </citation>
    <scope>NUCLEOTIDE SEQUENCE</scope>
    <source>
        <strain evidence="2">AMC_N1</strain>
    </source>
</reference>
<dbReference type="EMBL" id="JAPWTK010000346">
    <property type="protein sequence ID" value="KAJ8942033.1"/>
    <property type="molecule type" value="Genomic_DNA"/>
</dbReference>
<sequence>MSRGCDNLCPLTHLIIFLPIRCIAGAYISPSRETVISIAIQNKLYYRHCSISTFVLFESYFDRSESAAFLFDFFMSSLLKGDCMIRDFIQIHDYPAQNTLESIAQGVNCPLCSRNMSAVPQGAFAAKKVRKNEEKLKEYNFNMEMNPTKYSSKFMNSVWGQYNRYSVHNLKKIMESGVVSMSSSKDKGLAATVQAEKNSLSSDVGSPITFSSNNLRNSVYFDNKIRRLSPTYGHLEDC</sequence>
<evidence type="ECO:0000256" key="1">
    <source>
        <dbReference type="SAM" id="SignalP"/>
    </source>
</evidence>
<feature type="chain" id="PRO_5043832658" evidence="1">
    <location>
        <begin position="26"/>
        <end position="238"/>
    </location>
</feature>
<protein>
    <submittedName>
        <fullName evidence="2">Uncharacterized protein</fullName>
    </submittedName>
</protein>
<keyword evidence="3" id="KW-1185">Reference proteome</keyword>
<name>A0AAV8XTJ0_9CUCU</name>
<dbReference type="Proteomes" id="UP001162162">
    <property type="component" value="Unassembled WGS sequence"/>
</dbReference>
<keyword evidence="1" id="KW-0732">Signal</keyword>
<dbReference type="AlphaFoldDB" id="A0AAV8XTJ0"/>
<feature type="signal peptide" evidence="1">
    <location>
        <begin position="1"/>
        <end position="25"/>
    </location>
</feature>
<organism evidence="2 3">
    <name type="scientific">Aromia moschata</name>
    <dbReference type="NCBI Taxonomy" id="1265417"/>
    <lineage>
        <taxon>Eukaryota</taxon>
        <taxon>Metazoa</taxon>
        <taxon>Ecdysozoa</taxon>
        <taxon>Arthropoda</taxon>
        <taxon>Hexapoda</taxon>
        <taxon>Insecta</taxon>
        <taxon>Pterygota</taxon>
        <taxon>Neoptera</taxon>
        <taxon>Endopterygota</taxon>
        <taxon>Coleoptera</taxon>
        <taxon>Polyphaga</taxon>
        <taxon>Cucujiformia</taxon>
        <taxon>Chrysomeloidea</taxon>
        <taxon>Cerambycidae</taxon>
        <taxon>Cerambycinae</taxon>
        <taxon>Callichromatini</taxon>
        <taxon>Aromia</taxon>
    </lineage>
</organism>
<evidence type="ECO:0000313" key="3">
    <source>
        <dbReference type="Proteomes" id="UP001162162"/>
    </source>
</evidence>
<evidence type="ECO:0000313" key="2">
    <source>
        <dbReference type="EMBL" id="KAJ8942033.1"/>
    </source>
</evidence>
<accession>A0AAV8XTJ0</accession>
<comment type="caution">
    <text evidence="2">The sequence shown here is derived from an EMBL/GenBank/DDBJ whole genome shotgun (WGS) entry which is preliminary data.</text>
</comment>
<gene>
    <name evidence="2" type="ORF">NQ318_002787</name>
</gene>
<proteinExistence type="predicted"/>